<proteinExistence type="predicted"/>
<keyword evidence="2" id="KW-1185">Reference proteome</keyword>
<accession>A0A8J5JZZ1</accession>
<organism evidence="1 2">
    <name type="scientific">Homarus americanus</name>
    <name type="common">American lobster</name>
    <dbReference type="NCBI Taxonomy" id="6706"/>
    <lineage>
        <taxon>Eukaryota</taxon>
        <taxon>Metazoa</taxon>
        <taxon>Ecdysozoa</taxon>
        <taxon>Arthropoda</taxon>
        <taxon>Crustacea</taxon>
        <taxon>Multicrustacea</taxon>
        <taxon>Malacostraca</taxon>
        <taxon>Eumalacostraca</taxon>
        <taxon>Eucarida</taxon>
        <taxon>Decapoda</taxon>
        <taxon>Pleocyemata</taxon>
        <taxon>Astacidea</taxon>
        <taxon>Nephropoidea</taxon>
        <taxon>Nephropidae</taxon>
        <taxon>Homarus</taxon>
    </lineage>
</organism>
<dbReference type="EMBL" id="JAHLQT010024921">
    <property type="protein sequence ID" value="KAG7164804.1"/>
    <property type="molecule type" value="Genomic_DNA"/>
</dbReference>
<sequence length="103" mass="11309">MRATETLCNTQCGEEGCHCHPSMVPLQHVDHILFVHTKTRSVLSCLCGQIKEVQALTVETGGGVDVIYHVAHFTWATPGFNFTLEYSFFPASICGPVYHTALA</sequence>
<protein>
    <submittedName>
        <fullName evidence="1">Uncharacterized protein</fullName>
    </submittedName>
</protein>
<gene>
    <name evidence="1" type="ORF">Hamer_G019640</name>
</gene>
<comment type="caution">
    <text evidence="1">The sequence shown here is derived from an EMBL/GenBank/DDBJ whole genome shotgun (WGS) entry which is preliminary data.</text>
</comment>
<dbReference type="AlphaFoldDB" id="A0A8J5JZZ1"/>
<evidence type="ECO:0000313" key="1">
    <source>
        <dbReference type="EMBL" id="KAG7164804.1"/>
    </source>
</evidence>
<name>A0A8J5JZZ1_HOMAM</name>
<feature type="non-terminal residue" evidence="1">
    <location>
        <position position="1"/>
    </location>
</feature>
<dbReference type="Proteomes" id="UP000747542">
    <property type="component" value="Unassembled WGS sequence"/>
</dbReference>
<reference evidence="1" key="1">
    <citation type="journal article" date="2021" name="Sci. Adv.">
        <title>The American lobster genome reveals insights on longevity, neural, and immune adaptations.</title>
        <authorList>
            <person name="Polinski J.M."/>
            <person name="Zimin A.V."/>
            <person name="Clark K.F."/>
            <person name="Kohn A.B."/>
            <person name="Sadowski N."/>
            <person name="Timp W."/>
            <person name="Ptitsyn A."/>
            <person name="Khanna P."/>
            <person name="Romanova D.Y."/>
            <person name="Williams P."/>
            <person name="Greenwood S.J."/>
            <person name="Moroz L.L."/>
            <person name="Walt D.R."/>
            <person name="Bodnar A.G."/>
        </authorList>
    </citation>
    <scope>NUCLEOTIDE SEQUENCE</scope>
    <source>
        <strain evidence="1">GMGI-L3</strain>
    </source>
</reference>
<evidence type="ECO:0000313" key="2">
    <source>
        <dbReference type="Proteomes" id="UP000747542"/>
    </source>
</evidence>